<name>A0A4R0GWU0_9ACTN</name>
<dbReference type="OrthoDB" id="9798683at2"/>
<sequence length="222" mass="23409">MTVLGVVTIGQSPRSDMVPELLQWLPSSVEVRERGALDGLSAADLKALAPEPGDETLTTRLRDGSSVVIGRAGILPRLQAAIDILEAGGADVVLIVCTGDFPRFRHSRPLLLAGPLLTAGLSALAGDALVGVVCPLAEQEQQSYEKFEHLEQKIKVAWATPYQPGLTELENAARSLAAEGAQLLVLDCMGYTQEHRQAAATASGLPVVLSRSVVARLAAELT</sequence>
<proteinExistence type="predicted"/>
<comment type="caution">
    <text evidence="1">The sequence shown here is derived from an EMBL/GenBank/DDBJ whole genome shotgun (WGS) entry which is preliminary data.</text>
</comment>
<evidence type="ECO:0000313" key="2">
    <source>
        <dbReference type="Proteomes" id="UP000292346"/>
    </source>
</evidence>
<organism evidence="1 2">
    <name type="scientific">Kribbella soli</name>
    <dbReference type="NCBI Taxonomy" id="1124743"/>
    <lineage>
        <taxon>Bacteria</taxon>
        <taxon>Bacillati</taxon>
        <taxon>Actinomycetota</taxon>
        <taxon>Actinomycetes</taxon>
        <taxon>Propionibacteriales</taxon>
        <taxon>Kribbellaceae</taxon>
        <taxon>Kribbella</taxon>
    </lineage>
</organism>
<evidence type="ECO:0000313" key="1">
    <source>
        <dbReference type="EMBL" id="TCC02515.1"/>
    </source>
</evidence>
<dbReference type="Pfam" id="PF07302">
    <property type="entry name" value="AroM"/>
    <property type="match status" value="1"/>
</dbReference>
<gene>
    <name evidence="1" type="ORF">E0H45_36330</name>
</gene>
<accession>A0A4R0GWU0</accession>
<dbReference type="AlphaFoldDB" id="A0A4R0GWU0"/>
<dbReference type="NCBIfam" id="NF007788">
    <property type="entry name" value="PRK10481.1"/>
    <property type="match status" value="1"/>
</dbReference>
<dbReference type="InterPro" id="IPR010843">
    <property type="entry name" value="Uncharacterised_AroM"/>
</dbReference>
<dbReference type="EMBL" id="SJJZ01000005">
    <property type="protein sequence ID" value="TCC02515.1"/>
    <property type="molecule type" value="Genomic_DNA"/>
</dbReference>
<reference evidence="1 2" key="1">
    <citation type="submission" date="2019-02" db="EMBL/GenBank/DDBJ databases">
        <title>Kribbella capetownensis sp. nov. and Kribbella speibonae sp. nov., isolated from soil.</title>
        <authorList>
            <person name="Curtis S.M."/>
            <person name="Norton I."/>
            <person name="Everest G.J."/>
            <person name="Meyers P.R."/>
        </authorList>
    </citation>
    <scope>NUCLEOTIDE SEQUENCE [LARGE SCALE GENOMIC DNA]</scope>
    <source>
        <strain evidence="1 2">KCTC 29219</strain>
    </source>
</reference>
<dbReference type="Proteomes" id="UP000292346">
    <property type="component" value="Unassembled WGS sequence"/>
</dbReference>
<protein>
    <submittedName>
        <fullName evidence="1">AroM family protein</fullName>
    </submittedName>
</protein>
<keyword evidence="2" id="KW-1185">Reference proteome</keyword>
<dbReference type="RefSeq" id="WP_131346273.1">
    <property type="nucleotide sequence ID" value="NZ_SJJZ01000005.1"/>
</dbReference>